<accession>A0A8D8SX10</accession>
<sequence length="104" mass="12006">MKESGEYFVSVIEDTRTQQVVGTATLVLEQKFIHECALKGKIEDVVVDNTYRGKELGKLLIAILVKLAKHFKCYKLALDCADHMIPFYETFGFEKKHNLMLNYF</sequence>
<dbReference type="EMBL" id="HBUF01351160">
    <property type="protein sequence ID" value="CAG6713919.1"/>
    <property type="molecule type" value="Transcribed_RNA"/>
</dbReference>
<feature type="domain" description="N-acetyltransferase" evidence="5">
    <location>
        <begin position="1"/>
        <end position="104"/>
    </location>
</feature>
<dbReference type="UniPathway" id="UPA00113">
    <property type="reaction ID" value="UER00529"/>
</dbReference>
<keyword evidence="4 6" id="KW-0808">Transferase</keyword>
<dbReference type="EMBL" id="HBUF01351159">
    <property type="protein sequence ID" value="CAG6713917.1"/>
    <property type="molecule type" value="Transcribed_RNA"/>
</dbReference>
<dbReference type="EMBL" id="HBUF01234834">
    <property type="protein sequence ID" value="CAG6674784.1"/>
    <property type="molecule type" value="Transcribed_RNA"/>
</dbReference>
<name>A0A8D8SX10_9HEMI</name>
<dbReference type="InterPro" id="IPR016181">
    <property type="entry name" value="Acyl_CoA_acyltransferase"/>
</dbReference>
<evidence type="ECO:0000313" key="6">
    <source>
        <dbReference type="EMBL" id="CAG6674786.1"/>
    </source>
</evidence>
<keyword evidence="4" id="KW-0012">Acyltransferase</keyword>
<evidence type="ECO:0000256" key="2">
    <source>
        <dbReference type="ARBA" id="ARBA00006048"/>
    </source>
</evidence>
<dbReference type="EMBL" id="HBUF01234835">
    <property type="protein sequence ID" value="CAG6674786.1"/>
    <property type="molecule type" value="Transcribed_RNA"/>
</dbReference>
<organism evidence="6">
    <name type="scientific">Cacopsylla melanoneura</name>
    <dbReference type="NCBI Taxonomy" id="428564"/>
    <lineage>
        <taxon>Eukaryota</taxon>
        <taxon>Metazoa</taxon>
        <taxon>Ecdysozoa</taxon>
        <taxon>Arthropoda</taxon>
        <taxon>Hexapoda</taxon>
        <taxon>Insecta</taxon>
        <taxon>Pterygota</taxon>
        <taxon>Neoptera</taxon>
        <taxon>Paraneoptera</taxon>
        <taxon>Hemiptera</taxon>
        <taxon>Sternorrhyncha</taxon>
        <taxon>Psylloidea</taxon>
        <taxon>Psyllidae</taxon>
        <taxon>Psyllinae</taxon>
        <taxon>Cacopsylla</taxon>
    </lineage>
</organism>
<dbReference type="InterPro" id="IPR000182">
    <property type="entry name" value="GNAT_dom"/>
</dbReference>
<dbReference type="EMBL" id="HBUF01234836">
    <property type="protein sequence ID" value="CAG6674788.1"/>
    <property type="molecule type" value="Transcribed_RNA"/>
</dbReference>
<dbReference type="EC" id="2.3.1.4" evidence="4"/>
<proteinExistence type="inferred from homology"/>
<comment type="similarity">
    <text evidence="2 4">Belongs to the acetyltransferase family. GNA1 subfamily.</text>
</comment>
<dbReference type="AlphaFoldDB" id="A0A8D8SX10"/>
<dbReference type="CDD" id="cd04301">
    <property type="entry name" value="NAT_SF"/>
    <property type="match status" value="1"/>
</dbReference>
<dbReference type="GO" id="GO:0004343">
    <property type="term" value="F:glucosamine 6-phosphate N-acetyltransferase activity"/>
    <property type="evidence" value="ECO:0007669"/>
    <property type="project" value="UniProtKB-UniRule"/>
</dbReference>
<evidence type="ECO:0000259" key="5">
    <source>
        <dbReference type="PROSITE" id="PS51186"/>
    </source>
</evidence>
<dbReference type="SUPFAM" id="SSF55729">
    <property type="entry name" value="Acyl-CoA N-acyltransferases (Nat)"/>
    <property type="match status" value="1"/>
</dbReference>
<dbReference type="GO" id="GO:0006048">
    <property type="term" value="P:UDP-N-acetylglucosamine biosynthetic process"/>
    <property type="evidence" value="ECO:0007669"/>
    <property type="project" value="UniProtKB-UniRule"/>
</dbReference>
<dbReference type="EMBL" id="HBUF01351161">
    <property type="protein sequence ID" value="CAG6713921.1"/>
    <property type="molecule type" value="Transcribed_RNA"/>
</dbReference>
<comment type="catalytic activity">
    <reaction evidence="3 4">
        <text>D-glucosamine 6-phosphate + acetyl-CoA = N-acetyl-D-glucosamine 6-phosphate + CoA + H(+)</text>
        <dbReference type="Rhea" id="RHEA:10292"/>
        <dbReference type="ChEBI" id="CHEBI:15378"/>
        <dbReference type="ChEBI" id="CHEBI:57287"/>
        <dbReference type="ChEBI" id="CHEBI:57288"/>
        <dbReference type="ChEBI" id="CHEBI:57513"/>
        <dbReference type="ChEBI" id="CHEBI:58725"/>
        <dbReference type="EC" id="2.3.1.4"/>
    </reaction>
</comment>
<reference evidence="6" key="1">
    <citation type="submission" date="2021-05" db="EMBL/GenBank/DDBJ databases">
        <authorList>
            <person name="Alioto T."/>
            <person name="Alioto T."/>
            <person name="Gomez Garrido J."/>
        </authorList>
    </citation>
    <scope>NUCLEOTIDE SEQUENCE</scope>
</reference>
<dbReference type="PROSITE" id="PS51186">
    <property type="entry name" value="GNAT"/>
    <property type="match status" value="1"/>
</dbReference>
<dbReference type="Pfam" id="PF00583">
    <property type="entry name" value="Acetyltransf_1"/>
    <property type="match status" value="1"/>
</dbReference>
<evidence type="ECO:0000256" key="4">
    <source>
        <dbReference type="RuleBase" id="RU365086"/>
    </source>
</evidence>
<evidence type="ECO:0000256" key="1">
    <source>
        <dbReference type="ARBA" id="ARBA00004832"/>
    </source>
</evidence>
<comment type="pathway">
    <text evidence="1 4">Nucleotide-sugar biosynthesis; UDP-N-acetyl-alpha-D-glucosamine biosynthesis; N-acetyl-alpha-D-glucosamine 1-phosphate from alpha-D-glucosamine 6-phosphate (route I): step 1/2.</text>
</comment>
<evidence type="ECO:0000256" key="3">
    <source>
        <dbReference type="ARBA" id="ARBA00048964"/>
    </source>
</evidence>
<protein>
    <recommendedName>
        <fullName evidence="4">Glucosamine 6-phosphate N-acetyltransferase</fullName>
        <ecNumber evidence="4">2.3.1.4</ecNumber>
    </recommendedName>
</protein>
<dbReference type="PANTHER" id="PTHR13355:SF11">
    <property type="entry name" value="GLUCOSAMINE 6-PHOSPHATE N-ACETYLTRANSFERASE"/>
    <property type="match status" value="1"/>
</dbReference>
<dbReference type="Gene3D" id="3.40.630.30">
    <property type="match status" value="1"/>
</dbReference>
<dbReference type="EMBL" id="HBUF01234833">
    <property type="protein sequence ID" value="CAG6674782.1"/>
    <property type="molecule type" value="Transcribed_RNA"/>
</dbReference>
<dbReference type="EMBL" id="HBUF01351158">
    <property type="protein sequence ID" value="CAG6713915.1"/>
    <property type="molecule type" value="Transcribed_RNA"/>
</dbReference>
<dbReference type="PANTHER" id="PTHR13355">
    <property type="entry name" value="GLUCOSAMINE 6-PHOSPHATE N-ACETYLTRANSFERASE"/>
    <property type="match status" value="1"/>
</dbReference>
<dbReference type="InterPro" id="IPR039143">
    <property type="entry name" value="GNPNAT1-like"/>
</dbReference>